<keyword evidence="1" id="KW-0378">Hydrolase</keyword>
<dbReference type="Gene3D" id="3.40.50.1000">
    <property type="entry name" value="HAD superfamily/HAD-like"/>
    <property type="match status" value="1"/>
</dbReference>
<proteinExistence type="predicted"/>
<accession>A0A7W3IIJ4</accession>
<evidence type="ECO:0000313" key="2">
    <source>
        <dbReference type="Proteomes" id="UP000547058"/>
    </source>
</evidence>
<dbReference type="InterPro" id="IPR023214">
    <property type="entry name" value="HAD_sf"/>
</dbReference>
<dbReference type="NCBIfam" id="TIGR01509">
    <property type="entry name" value="HAD-SF-IA-v3"/>
    <property type="match status" value="1"/>
</dbReference>
<dbReference type="InterPro" id="IPR006439">
    <property type="entry name" value="HAD-SF_hydro_IA"/>
</dbReference>
<sequence>MKPQIELLLLDVDGVLLHYQRTRRVLHLACALQVPTEQVHQALYESGLEADYDAGIIDTPGYLKQLGDDLDAQVDPALWVAARMAASRAQASVIQRLLALPATLRLGLLTNNGPLMAEVIEQLLPDLHGRLQGRVLCSGMLGGRKPAPAVFLQALQHLQATPQRTLFVDDLFTNVRGARQAGLHAETVRDGRGLGRVLKRYRLG</sequence>
<dbReference type="SFLD" id="SFLDG01129">
    <property type="entry name" value="C1.5:_HAD__Beta-PGM__Phosphata"/>
    <property type="match status" value="1"/>
</dbReference>
<comment type="caution">
    <text evidence="1">The sequence shown here is derived from an EMBL/GenBank/DDBJ whole genome shotgun (WGS) entry which is preliminary data.</text>
</comment>
<reference evidence="1 2" key="1">
    <citation type="submission" date="2020-08" db="EMBL/GenBank/DDBJ databases">
        <title>Stenotrophomonas tumulicola JCM 30961.</title>
        <authorList>
            <person name="Deng Y."/>
        </authorList>
    </citation>
    <scope>NUCLEOTIDE SEQUENCE [LARGE SCALE GENOMIC DNA]</scope>
    <source>
        <strain evidence="1 2">JCM 30961</strain>
    </source>
</reference>
<dbReference type="InterPro" id="IPR036412">
    <property type="entry name" value="HAD-like_sf"/>
</dbReference>
<dbReference type="SFLD" id="SFLDS00003">
    <property type="entry name" value="Haloacid_Dehalogenase"/>
    <property type="match status" value="1"/>
</dbReference>
<gene>
    <name evidence="1" type="ORF">H4O11_07760</name>
</gene>
<dbReference type="AlphaFoldDB" id="A0A7W3IIJ4"/>
<dbReference type="EMBL" id="JACGXS010000002">
    <property type="protein sequence ID" value="MBA8681709.1"/>
    <property type="molecule type" value="Genomic_DNA"/>
</dbReference>
<dbReference type="PANTHER" id="PTHR43611:SF3">
    <property type="entry name" value="FLAVIN MONONUCLEOTIDE HYDROLASE 1, CHLOROPLATIC"/>
    <property type="match status" value="1"/>
</dbReference>
<keyword evidence="2" id="KW-1185">Reference proteome</keyword>
<dbReference type="SUPFAM" id="SSF56784">
    <property type="entry name" value="HAD-like"/>
    <property type="match status" value="1"/>
</dbReference>
<dbReference type="PANTHER" id="PTHR43611">
    <property type="entry name" value="ALPHA-D-GLUCOSE 1-PHOSPHATE PHOSPHATASE"/>
    <property type="match status" value="1"/>
</dbReference>
<dbReference type="GO" id="GO:0016787">
    <property type="term" value="F:hydrolase activity"/>
    <property type="evidence" value="ECO:0007669"/>
    <property type="project" value="UniProtKB-KW"/>
</dbReference>
<protein>
    <submittedName>
        <fullName evidence="1">HAD-IA family hydrolase</fullName>
    </submittedName>
</protein>
<dbReference type="Pfam" id="PF00702">
    <property type="entry name" value="Hydrolase"/>
    <property type="match status" value="1"/>
</dbReference>
<organism evidence="1 2">
    <name type="scientific">Stenotrophomonas tumulicola</name>
    <dbReference type="NCBI Taxonomy" id="1685415"/>
    <lineage>
        <taxon>Bacteria</taxon>
        <taxon>Pseudomonadati</taxon>
        <taxon>Pseudomonadota</taxon>
        <taxon>Gammaproteobacteria</taxon>
        <taxon>Lysobacterales</taxon>
        <taxon>Lysobacteraceae</taxon>
        <taxon>Stenotrophomonas</taxon>
    </lineage>
</organism>
<evidence type="ECO:0000313" key="1">
    <source>
        <dbReference type="EMBL" id="MBA8681709.1"/>
    </source>
</evidence>
<name>A0A7W3IIJ4_9GAMM</name>
<dbReference type="Proteomes" id="UP000547058">
    <property type="component" value="Unassembled WGS sequence"/>
</dbReference>
<dbReference type="RefSeq" id="WP_182338823.1">
    <property type="nucleotide sequence ID" value="NZ_JACGXS010000002.1"/>
</dbReference>